<dbReference type="EMBL" id="CM029043">
    <property type="protein sequence ID" value="KAG2609171.1"/>
    <property type="molecule type" value="Genomic_DNA"/>
</dbReference>
<organism evidence="1 2">
    <name type="scientific">Panicum virgatum</name>
    <name type="common">Blackwell switchgrass</name>
    <dbReference type="NCBI Taxonomy" id="38727"/>
    <lineage>
        <taxon>Eukaryota</taxon>
        <taxon>Viridiplantae</taxon>
        <taxon>Streptophyta</taxon>
        <taxon>Embryophyta</taxon>
        <taxon>Tracheophyta</taxon>
        <taxon>Spermatophyta</taxon>
        <taxon>Magnoliopsida</taxon>
        <taxon>Liliopsida</taxon>
        <taxon>Poales</taxon>
        <taxon>Poaceae</taxon>
        <taxon>PACMAD clade</taxon>
        <taxon>Panicoideae</taxon>
        <taxon>Panicodae</taxon>
        <taxon>Paniceae</taxon>
        <taxon>Panicinae</taxon>
        <taxon>Panicum</taxon>
        <taxon>Panicum sect. Hiantes</taxon>
    </lineage>
</organism>
<protein>
    <submittedName>
        <fullName evidence="1">Uncharacterized protein</fullName>
    </submittedName>
</protein>
<evidence type="ECO:0000313" key="1">
    <source>
        <dbReference type="EMBL" id="KAG2609171.1"/>
    </source>
</evidence>
<keyword evidence="2" id="KW-1185">Reference proteome</keyword>
<dbReference type="AlphaFoldDB" id="A0A8T0TC59"/>
<accession>A0A8T0TC59</accession>
<reference evidence="1" key="1">
    <citation type="submission" date="2020-05" db="EMBL/GenBank/DDBJ databases">
        <title>WGS assembly of Panicum virgatum.</title>
        <authorList>
            <person name="Lovell J.T."/>
            <person name="Jenkins J."/>
            <person name="Shu S."/>
            <person name="Juenger T.E."/>
            <person name="Schmutz J."/>
        </authorList>
    </citation>
    <scope>NUCLEOTIDE SEQUENCE</scope>
    <source>
        <strain evidence="1">AP13</strain>
    </source>
</reference>
<evidence type="ECO:0000313" key="2">
    <source>
        <dbReference type="Proteomes" id="UP000823388"/>
    </source>
</evidence>
<proteinExistence type="predicted"/>
<comment type="caution">
    <text evidence="1">The sequence shown here is derived from an EMBL/GenBank/DDBJ whole genome shotgun (WGS) entry which is preliminary data.</text>
</comment>
<dbReference type="Proteomes" id="UP000823388">
    <property type="component" value="Chromosome 4K"/>
</dbReference>
<gene>
    <name evidence="1" type="ORF">PVAP13_4KG140415</name>
</gene>
<sequence>MLTCGGAPARTTGRSCTYAVEPAALSCRRAIGPLLLHSAALAAIGATPCAPTPPRRGRGLRLAAPSLLLSAATRELELRLLTTVALISSHRLGKRRGECRPTSHKRKNRHRLMGPIY</sequence>
<name>A0A8T0TC59_PANVG</name>